<gene>
    <name evidence="2" type="ORF">OSJNAa0082N11.5</name>
</gene>
<evidence type="ECO:0000313" key="3">
    <source>
        <dbReference type="Proteomes" id="UP000000763"/>
    </source>
</evidence>
<protein>
    <submittedName>
        <fullName evidence="2">Uncharacterized protein</fullName>
    </submittedName>
</protein>
<reference evidence="3" key="1">
    <citation type="journal article" date="2005" name="Nature">
        <title>The map-based sequence of the rice genome.</title>
        <authorList>
            <consortium name="International rice genome sequencing project (IRGSP)"/>
            <person name="Matsumoto T."/>
            <person name="Wu J."/>
            <person name="Kanamori H."/>
            <person name="Katayose Y."/>
            <person name="Fujisawa M."/>
            <person name="Namiki N."/>
            <person name="Mizuno H."/>
            <person name="Yamamoto K."/>
            <person name="Antonio B.A."/>
            <person name="Baba T."/>
            <person name="Sakata K."/>
            <person name="Nagamura Y."/>
            <person name="Aoki H."/>
            <person name="Arikawa K."/>
            <person name="Arita K."/>
            <person name="Bito T."/>
            <person name="Chiden Y."/>
            <person name="Fujitsuka N."/>
            <person name="Fukunaka R."/>
            <person name="Hamada M."/>
            <person name="Harada C."/>
            <person name="Hayashi A."/>
            <person name="Hijishita S."/>
            <person name="Honda M."/>
            <person name="Hosokawa S."/>
            <person name="Ichikawa Y."/>
            <person name="Idonuma A."/>
            <person name="Iijima M."/>
            <person name="Ikeda M."/>
            <person name="Ikeno M."/>
            <person name="Ito K."/>
            <person name="Ito S."/>
            <person name="Ito T."/>
            <person name="Ito Y."/>
            <person name="Ito Y."/>
            <person name="Iwabuchi A."/>
            <person name="Kamiya K."/>
            <person name="Karasawa W."/>
            <person name="Kurita K."/>
            <person name="Katagiri S."/>
            <person name="Kikuta A."/>
            <person name="Kobayashi H."/>
            <person name="Kobayashi N."/>
            <person name="Machita K."/>
            <person name="Maehara T."/>
            <person name="Masukawa M."/>
            <person name="Mizubayashi T."/>
            <person name="Mukai Y."/>
            <person name="Nagasaki H."/>
            <person name="Nagata Y."/>
            <person name="Naito S."/>
            <person name="Nakashima M."/>
            <person name="Nakama Y."/>
            <person name="Nakamichi Y."/>
            <person name="Nakamura M."/>
            <person name="Meguro A."/>
            <person name="Negishi M."/>
            <person name="Ohta I."/>
            <person name="Ohta T."/>
            <person name="Okamoto M."/>
            <person name="Ono N."/>
            <person name="Saji S."/>
            <person name="Sakaguchi M."/>
            <person name="Sakai K."/>
            <person name="Shibata M."/>
            <person name="Shimokawa T."/>
            <person name="Song J."/>
            <person name="Takazaki Y."/>
            <person name="Terasawa K."/>
            <person name="Tsugane M."/>
            <person name="Tsuji K."/>
            <person name="Ueda S."/>
            <person name="Waki K."/>
            <person name="Yamagata H."/>
            <person name="Yamamoto M."/>
            <person name="Yamamoto S."/>
            <person name="Yamane H."/>
            <person name="Yoshiki S."/>
            <person name="Yoshihara R."/>
            <person name="Yukawa K."/>
            <person name="Zhong H."/>
            <person name="Yano M."/>
            <person name="Yuan Q."/>
            <person name="Ouyang S."/>
            <person name="Liu J."/>
            <person name="Jones K.M."/>
            <person name="Gansberger K."/>
            <person name="Moffat K."/>
            <person name="Hill J."/>
            <person name="Bera J."/>
            <person name="Fadrosh D."/>
            <person name="Jin S."/>
            <person name="Johri S."/>
            <person name="Kim M."/>
            <person name="Overton L."/>
            <person name="Reardon M."/>
            <person name="Tsitrin T."/>
            <person name="Vuong H."/>
            <person name="Weaver B."/>
            <person name="Ciecko A."/>
            <person name="Tallon L."/>
            <person name="Jackson J."/>
            <person name="Pai G."/>
            <person name="Aken S.V."/>
            <person name="Utterback T."/>
            <person name="Reidmuller S."/>
            <person name="Feldblyum T."/>
            <person name="Hsiao J."/>
            <person name="Zismann V."/>
            <person name="Iobst S."/>
            <person name="de Vazeille A.R."/>
            <person name="Buell C.R."/>
            <person name="Ying K."/>
            <person name="Li Y."/>
            <person name="Lu T."/>
            <person name="Huang Y."/>
            <person name="Zhao Q."/>
            <person name="Feng Q."/>
            <person name="Zhang L."/>
            <person name="Zhu J."/>
            <person name="Weng Q."/>
            <person name="Mu J."/>
            <person name="Lu Y."/>
            <person name="Fan D."/>
            <person name="Liu Y."/>
            <person name="Guan J."/>
            <person name="Zhang Y."/>
            <person name="Yu S."/>
            <person name="Liu X."/>
            <person name="Zhang Y."/>
            <person name="Hong G."/>
            <person name="Han B."/>
            <person name="Choisne N."/>
            <person name="Demange N."/>
            <person name="Orjeda G."/>
            <person name="Samain S."/>
            <person name="Cattolico L."/>
            <person name="Pelletier E."/>
            <person name="Couloux A."/>
            <person name="Segurens B."/>
            <person name="Wincker P."/>
            <person name="D'Hont A."/>
            <person name="Scarpelli C."/>
            <person name="Weissenbach J."/>
            <person name="Salanoubat M."/>
            <person name="Quetier F."/>
            <person name="Yu Y."/>
            <person name="Kim H.R."/>
            <person name="Rambo T."/>
            <person name="Currie J."/>
            <person name="Collura K."/>
            <person name="Luo M."/>
            <person name="Yang T."/>
            <person name="Ammiraju J.S.S."/>
            <person name="Engler F."/>
            <person name="Soderlund C."/>
            <person name="Wing R.A."/>
            <person name="Palmer L.E."/>
            <person name="de la Bastide M."/>
            <person name="Spiegel L."/>
            <person name="Nascimento L."/>
            <person name="Zutavern T."/>
            <person name="O'Shaughnessy A."/>
            <person name="Dike S."/>
            <person name="Dedhia N."/>
            <person name="Preston R."/>
            <person name="Balija V."/>
            <person name="McCombie W.R."/>
            <person name="Chow T."/>
            <person name="Chen H."/>
            <person name="Chung M."/>
            <person name="Chen C."/>
            <person name="Shaw J."/>
            <person name="Wu H."/>
            <person name="Hsiao K."/>
            <person name="Chao Y."/>
            <person name="Chu M."/>
            <person name="Cheng C."/>
            <person name="Hour A."/>
            <person name="Lee P."/>
            <person name="Lin S."/>
            <person name="Lin Y."/>
            <person name="Liou J."/>
            <person name="Liu S."/>
            <person name="Hsing Y."/>
            <person name="Raghuvanshi S."/>
            <person name="Mohanty A."/>
            <person name="Bharti A.K."/>
            <person name="Gaur A."/>
            <person name="Gupta V."/>
            <person name="Kumar D."/>
            <person name="Ravi V."/>
            <person name="Vij S."/>
            <person name="Kapur A."/>
            <person name="Khurana P."/>
            <person name="Khurana P."/>
            <person name="Khurana J.P."/>
            <person name="Tyagi A.K."/>
            <person name="Gaikwad K."/>
            <person name="Singh A."/>
            <person name="Dalal V."/>
            <person name="Srivastava S."/>
            <person name="Dixit A."/>
            <person name="Pal A.K."/>
            <person name="Ghazi I.A."/>
            <person name="Yadav M."/>
            <person name="Pandit A."/>
            <person name="Bhargava A."/>
            <person name="Sureshbabu K."/>
            <person name="Batra K."/>
            <person name="Sharma T.R."/>
            <person name="Mohapatra T."/>
            <person name="Singh N.K."/>
            <person name="Messing J."/>
            <person name="Nelson A.B."/>
            <person name="Fuks G."/>
            <person name="Kavchok S."/>
            <person name="Keizer G."/>
            <person name="Linton E."/>
            <person name="Llaca V."/>
            <person name="Song R."/>
            <person name="Tanyolac B."/>
            <person name="Young S."/>
            <person name="Ho-Il K."/>
            <person name="Hahn J.H."/>
            <person name="Sangsakoo G."/>
            <person name="Vanavichit A."/>
            <person name="de Mattos Luiz.A.T."/>
            <person name="Zimmer P.D."/>
            <person name="Malone G."/>
            <person name="Dellagostin O."/>
            <person name="de Oliveira A.C."/>
            <person name="Bevan M."/>
            <person name="Bancroft I."/>
            <person name="Minx P."/>
            <person name="Cordum H."/>
            <person name="Wilson R."/>
            <person name="Cheng Z."/>
            <person name="Jin W."/>
            <person name="Jiang J."/>
            <person name="Leong S.A."/>
            <person name="Iwama H."/>
            <person name="Gojobori T."/>
            <person name="Itoh T."/>
            <person name="Niimura Y."/>
            <person name="Fujii Y."/>
            <person name="Habara T."/>
            <person name="Sakai H."/>
            <person name="Sato Y."/>
            <person name="Wilson G."/>
            <person name="Kumar K."/>
            <person name="McCouch S."/>
            <person name="Juretic N."/>
            <person name="Hoen D."/>
            <person name="Wright S."/>
            <person name="Bruskiewich R."/>
            <person name="Bureau T."/>
            <person name="Miyao A."/>
            <person name="Hirochika H."/>
            <person name="Nishikawa T."/>
            <person name="Kadowaki K."/>
            <person name="Sugiura M."/>
            <person name="Burr B."/>
            <person name="Sasaki T."/>
        </authorList>
    </citation>
    <scope>NUCLEOTIDE SEQUENCE [LARGE SCALE GENOMIC DNA]</scope>
    <source>
        <strain evidence="3">cv. Nipponbare</strain>
    </source>
</reference>
<accession>Q7G405</accession>
<dbReference type="AlphaFoldDB" id="Q7G405"/>
<evidence type="ECO:0000256" key="1">
    <source>
        <dbReference type="SAM" id="MobiDB-lite"/>
    </source>
</evidence>
<reference evidence="3" key="2">
    <citation type="journal article" date="2008" name="Nucleic Acids Res.">
        <title>The rice annotation project database (RAP-DB): 2008 update.</title>
        <authorList>
            <consortium name="The rice annotation project (RAP)"/>
        </authorList>
    </citation>
    <scope>GENOME REANNOTATION</scope>
    <source>
        <strain evidence="3">cv. Nipponbare</strain>
    </source>
</reference>
<feature type="compositionally biased region" description="Basic residues" evidence="1">
    <location>
        <begin position="67"/>
        <end position="82"/>
    </location>
</feature>
<feature type="region of interest" description="Disordered" evidence="1">
    <location>
        <begin position="1"/>
        <end position="104"/>
    </location>
</feature>
<dbReference type="Proteomes" id="UP000000763">
    <property type="component" value="Chromosome 10"/>
</dbReference>
<proteinExistence type="predicted"/>
<evidence type="ECO:0000313" key="2">
    <source>
        <dbReference type="EMBL" id="AAM74405.1"/>
    </source>
</evidence>
<sequence length="131" mass="13190">MARRGAGLGARRWDGDGNSGAGSRRRWNARGDGTGGDGARGRAGRQDGGAARQRRSDGAWRLGARGARGRGHGTGTRRRNGSARRWDRRAAGQGRGARGDATAHGAAAAMATTMVRGGDATGGGVAGLKAG</sequence>
<organism evidence="2 3">
    <name type="scientific">Oryza sativa subsp. japonica</name>
    <name type="common">Rice</name>
    <dbReference type="NCBI Taxonomy" id="39947"/>
    <lineage>
        <taxon>Eukaryota</taxon>
        <taxon>Viridiplantae</taxon>
        <taxon>Streptophyta</taxon>
        <taxon>Embryophyta</taxon>
        <taxon>Tracheophyta</taxon>
        <taxon>Spermatophyta</taxon>
        <taxon>Magnoliopsida</taxon>
        <taxon>Liliopsida</taxon>
        <taxon>Poales</taxon>
        <taxon>Poaceae</taxon>
        <taxon>BOP clade</taxon>
        <taxon>Oryzoideae</taxon>
        <taxon>Oryzeae</taxon>
        <taxon>Oryzinae</taxon>
        <taxon>Oryza</taxon>
        <taxon>Oryza sativa</taxon>
    </lineage>
</organism>
<name>Q7G405_ORYSJ</name>
<dbReference type="EMBL" id="AC120497">
    <property type="protein sequence ID" value="AAM74405.1"/>
    <property type="molecule type" value="Genomic_DNA"/>
</dbReference>